<evidence type="ECO:0000256" key="1">
    <source>
        <dbReference type="SAM" id="MobiDB-lite"/>
    </source>
</evidence>
<feature type="region of interest" description="Disordered" evidence="1">
    <location>
        <begin position="39"/>
        <end position="73"/>
    </location>
</feature>
<evidence type="ECO:0000313" key="2">
    <source>
        <dbReference type="EMBL" id="KAI4533368.1"/>
    </source>
</evidence>
<dbReference type="EMBL" id="JAKZEL010000020">
    <property type="protein sequence ID" value="KAI4533368.1"/>
    <property type="molecule type" value="Genomic_DNA"/>
</dbReference>
<comment type="caution">
    <text evidence="2">The sequence shown here is derived from an EMBL/GenBank/DDBJ whole genome shotgun (WGS) entry which is preliminary data.</text>
</comment>
<reference evidence="2" key="1">
    <citation type="submission" date="2022-03" db="EMBL/GenBank/DDBJ databases">
        <title>Genomic analyses of argali, domestic sheep and their hybrids provide insights into chromosomal evolution, heterosis and genetic basis of agronomic traits.</title>
        <authorList>
            <person name="Li M."/>
        </authorList>
    </citation>
    <scope>NUCLEOTIDE SEQUENCE</scope>
    <source>
        <strain evidence="2">CAU-MHL-2022a</strain>
        <tissue evidence="2">Skin</tissue>
    </source>
</reference>
<evidence type="ECO:0000313" key="3">
    <source>
        <dbReference type="Proteomes" id="UP001214576"/>
    </source>
</evidence>
<accession>A0AAD4Y3M2</accession>
<keyword evidence="3" id="KW-1185">Reference proteome</keyword>
<dbReference type="Proteomes" id="UP001214576">
    <property type="component" value="Unassembled WGS sequence"/>
</dbReference>
<feature type="compositionally biased region" description="Polar residues" evidence="1">
    <location>
        <begin position="40"/>
        <end position="60"/>
    </location>
</feature>
<gene>
    <name evidence="2" type="ORF">MG293_016387</name>
</gene>
<name>A0AAD4Y3M2_OVIAM</name>
<protein>
    <submittedName>
        <fullName evidence="2">Uncharacterized protein</fullName>
    </submittedName>
</protein>
<dbReference type="AlphaFoldDB" id="A0AAD4Y3M2"/>
<sequence>MLYEDVLGGDKEEDSGGLDISLGGEAVLAAPAMECAYRQGGSTEGSVAQTEANGVEQQRGASHDHGRRRKATS</sequence>
<organism evidence="2 3">
    <name type="scientific">Ovis ammon polii</name>
    <dbReference type="NCBI Taxonomy" id="230172"/>
    <lineage>
        <taxon>Eukaryota</taxon>
        <taxon>Metazoa</taxon>
        <taxon>Chordata</taxon>
        <taxon>Craniata</taxon>
        <taxon>Vertebrata</taxon>
        <taxon>Euteleostomi</taxon>
        <taxon>Mammalia</taxon>
        <taxon>Eutheria</taxon>
        <taxon>Laurasiatheria</taxon>
        <taxon>Artiodactyla</taxon>
        <taxon>Ruminantia</taxon>
        <taxon>Pecora</taxon>
        <taxon>Bovidae</taxon>
        <taxon>Caprinae</taxon>
        <taxon>Ovis</taxon>
    </lineage>
</organism>
<proteinExistence type="predicted"/>